<comment type="caution">
    <text evidence="2">The sequence shown here is derived from an EMBL/GenBank/DDBJ whole genome shotgun (WGS) entry which is preliminary data.</text>
</comment>
<evidence type="ECO:0000259" key="1">
    <source>
        <dbReference type="Pfam" id="PF04480"/>
    </source>
</evidence>
<gene>
    <name evidence="2" type="ORF">EII11_03825</name>
</gene>
<dbReference type="AlphaFoldDB" id="A0A3P1SI33"/>
<dbReference type="Gene3D" id="3.40.960.10">
    <property type="entry name" value="VSR Endonuclease"/>
    <property type="match status" value="1"/>
</dbReference>
<dbReference type="Pfam" id="PF04480">
    <property type="entry name" value="DUF559"/>
    <property type="match status" value="1"/>
</dbReference>
<evidence type="ECO:0000313" key="2">
    <source>
        <dbReference type="EMBL" id="RRC95982.1"/>
    </source>
</evidence>
<evidence type="ECO:0000313" key="3">
    <source>
        <dbReference type="Proteomes" id="UP000280444"/>
    </source>
</evidence>
<dbReference type="OrthoDB" id="3258696at2"/>
<dbReference type="InterPro" id="IPR007569">
    <property type="entry name" value="DUF559"/>
</dbReference>
<sequence>MDETPLSTALPLRFRRNSAIGKGGGMRTSRPADPATSVEMAVANLMVSRRSTSKQTAALLREGQIIRIFRNVYVHTRYLYGLGKWELYARITLLRACAVALALGERNVLSHDTALFLAGVEMTEALPDVHISRSGRWGGKEAILPAVKIPGGPLVPAVRLVRHGAHVPSEWVSNIEGVRVALSEYAAAQCACTLRPKQAVVTVSGALRRMSTFNRFRMAESRRRETFLRAEILSILEEMPRCHGKARARVVLAAADAGCESVPERELLWILKAAGLRDVRTQGVVLDGGDVYYVDFRLGKTRIVIEFDGKDKYGEFPDQILRSLTARDQRQKRLEAHGFIVLRFEYFELATPQIVIDEVVRRAGLATMPRPLWVLAA</sequence>
<dbReference type="Proteomes" id="UP000280444">
    <property type="component" value="Unassembled WGS sequence"/>
</dbReference>
<protein>
    <submittedName>
        <fullName evidence="2">DUF559 domain-containing protein</fullName>
    </submittedName>
</protein>
<organism evidence="2 3">
    <name type="scientific">Schaalia canis</name>
    <dbReference type="NCBI Taxonomy" id="100469"/>
    <lineage>
        <taxon>Bacteria</taxon>
        <taxon>Bacillati</taxon>
        <taxon>Actinomycetota</taxon>
        <taxon>Actinomycetes</taxon>
        <taxon>Actinomycetales</taxon>
        <taxon>Actinomycetaceae</taxon>
        <taxon>Schaalia</taxon>
    </lineage>
</organism>
<dbReference type="EMBL" id="RQZF01000002">
    <property type="protein sequence ID" value="RRC95982.1"/>
    <property type="molecule type" value="Genomic_DNA"/>
</dbReference>
<keyword evidence="3" id="KW-1185">Reference proteome</keyword>
<reference evidence="2 3" key="1">
    <citation type="submission" date="2018-11" db="EMBL/GenBank/DDBJ databases">
        <title>Genomes From Bacteria Associated with the Canine Oral Cavity: a Test Case for Automated Genome-Based Taxonomic Assignment.</title>
        <authorList>
            <person name="Coil D.A."/>
            <person name="Jospin G."/>
            <person name="Darling A.E."/>
            <person name="Wallis C."/>
            <person name="Davis I.J."/>
            <person name="Harris S."/>
            <person name="Eisen J.A."/>
            <person name="Holcombe L.J."/>
            <person name="O'Flynn C."/>
        </authorList>
    </citation>
    <scope>NUCLEOTIDE SEQUENCE [LARGE SCALE GENOMIC DNA]</scope>
    <source>
        <strain evidence="2 3">OH770</strain>
    </source>
</reference>
<name>A0A3P1SI33_9ACTO</name>
<proteinExistence type="predicted"/>
<feature type="domain" description="DUF559" evidence="1">
    <location>
        <begin position="264"/>
        <end position="360"/>
    </location>
</feature>
<accession>A0A3P1SI33</accession>